<evidence type="ECO:0000256" key="6">
    <source>
        <dbReference type="ARBA" id="ARBA00023242"/>
    </source>
</evidence>
<dbReference type="PROSITE" id="PS50157">
    <property type="entry name" value="ZINC_FINGER_C2H2_2"/>
    <property type="match status" value="4"/>
</dbReference>
<dbReference type="RefSeq" id="XP_043050887.1">
    <property type="nucleotide sequence ID" value="XM_043194563.1"/>
</dbReference>
<feature type="compositionally biased region" description="Polar residues" evidence="8">
    <location>
        <begin position="601"/>
        <end position="617"/>
    </location>
</feature>
<feature type="compositionally biased region" description="Polar residues" evidence="8">
    <location>
        <begin position="932"/>
        <end position="947"/>
    </location>
</feature>
<keyword evidence="5" id="KW-0862">Zinc</keyword>
<dbReference type="Pfam" id="PF00096">
    <property type="entry name" value="zf-C2H2"/>
    <property type="match status" value="4"/>
</dbReference>
<evidence type="ECO:0000256" key="7">
    <source>
        <dbReference type="PROSITE-ProRule" id="PRU00042"/>
    </source>
</evidence>
<comment type="caution">
    <text evidence="10">The sequence shown here is derived from an EMBL/GenBank/DDBJ whole genome shotgun (WGS) entry which is preliminary data.</text>
</comment>
<dbReference type="PANTHER" id="PTHR16515:SF66">
    <property type="entry name" value="C2H2-TYPE DOMAIN-CONTAINING PROTEIN"/>
    <property type="match status" value="1"/>
</dbReference>
<feature type="compositionally biased region" description="Polar residues" evidence="8">
    <location>
        <begin position="637"/>
        <end position="658"/>
    </location>
</feature>
<dbReference type="GO" id="GO:0008270">
    <property type="term" value="F:zinc ion binding"/>
    <property type="evidence" value="ECO:0007669"/>
    <property type="project" value="UniProtKB-KW"/>
</dbReference>
<feature type="compositionally biased region" description="Low complexity" evidence="8">
    <location>
        <begin position="487"/>
        <end position="496"/>
    </location>
</feature>
<feature type="region of interest" description="Disordered" evidence="8">
    <location>
        <begin position="982"/>
        <end position="1032"/>
    </location>
</feature>
<dbReference type="InterPro" id="IPR013087">
    <property type="entry name" value="Znf_C2H2_type"/>
</dbReference>
<keyword evidence="6" id="KW-0539">Nucleus</keyword>
<feature type="compositionally biased region" description="Low complexity" evidence="8">
    <location>
        <begin position="922"/>
        <end position="931"/>
    </location>
</feature>
<dbReference type="Proteomes" id="UP000790833">
    <property type="component" value="Unassembled WGS sequence"/>
</dbReference>
<dbReference type="GO" id="GO:0005694">
    <property type="term" value="C:chromosome"/>
    <property type="evidence" value="ECO:0007669"/>
    <property type="project" value="UniProtKB-ARBA"/>
</dbReference>
<dbReference type="PROSITE" id="PS00028">
    <property type="entry name" value="ZINC_FINGER_C2H2_1"/>
    <property type="match status" value="4"/>
</dbReference>
<evidence type="ECO:0000313" key="10">
    <source>
        <dbReference type="EMBL" id="KAG7195340.1"/>
    </source>
</evidence>
<keyword evidence="11" id="KW-1185">Reference proteome</keyword>
<feature type="domain" description="C2H2-type" evidence="9">
    <location>
        <begin position="781"/>
        <end position="808"/>
    </location>
</feature>
<feature type="region of interest" description="Disordered" evidence="8">
    <location>
        <begin position="297"/>
        <end position="339"/>
    </location>
</feature>
<feature type="domain" description="C2H2-type" evidence="9">
    <location>
        <begin position="837"/>
        <end position="862"/>
    </location>
</feature>
<evidence type="ECO:0000313" key="11">
    <source>
        <dbReference type="Proteomes" id="UP000790833"/>
    </source>
</evidence>
<dbReference type="GO" id="GO:0005634">
    <property type="term" value="C:nucleus"/>
    <property type="evidence" value="ECO:0007669"/>
    <property type="project" value="UniProtKB-SubCell"/>
</dbReference>
<dbReference type="SMART" id="SM00355">
    <property type="entry name" value="ZnF_C2H2"/>
    <property type="match status" value="4"/>
</dbReference>
<feature type="compositionally biased region" description="Low complexity" evidence="8">
    <location>
        <begin position="297"/>
        <end position="338"/>
    </location>
</feature>
<feature type="compositionally biased region" description="Low complexity" evidence="8">
    <location>
        <begin position="38"/>
        <end position="60"/>
    </location>
</feature>
<dbReference type="GO" id="GO:0043565">
    <property type="term" value="F:sequence-specific DNA binding"/>
    <property type="evidence" value="ECO:0007669"/>
    <property type="project" value="UniProtKB-ARBA"/>
</dbReference>
<feature type="compositionally biased region" description="Low complexity" evidence="8">
    <location>
        <begin position="1003"/>
        <end position="1032"/>
    </location>
</feature>
<sequence length="1055" mass="115458">MLKASPLMKSKSTDLMESGSGAGSSGSKVGEVDTPDKSIPTNNTNSNIDPITTITPNTTTNTTLNSGNGFSFTKQEQDNVYKQGSRLSISPFLFAQNRQDLLGSILNTFTDTNTAPITAGSASKMDPPRKLFDGNYPYARNSISNYLYYDNGNSRGSIFLPPISQPAGSGNTSGIAGNANGSNPVNSRSNSIFSSLIQIPGSASGSISGASSAVNTAASKSSTSGSTISQQKPLPIHENPNQQQLGTPGQPPIDVSLEDLEYLLNNRESLSGLFSFQSPDRSNSMDGSFWDNIQLPQQQPQSQSNHPHQQAQNQQNPIQQQFNQQQSSNSARPSSGSSLGDILAFLTQGGVDYNGMTEEQRRDLILRIMNDPAIRKSISIAKQMQQGSNNMSGLGGQFNQQQYVPQQQIVLNNPSNQQVPQVAAKLREDIFKSDKLSPGSRMSGRFDAGKSLEQERYSPTSSLSSKSAGGPGAALQQIQHADDSHSPKTSPSGSSGVISGRPSIDLSGNMSTRYFSQAQQQPQSPNSNISRTLNNPYLSNNPYTNQSFGYQQLQLPQHQIQPQHQIAHLMTPLNQQQGQLDHQQLENAMHQTGAQARYGESPNSGTNQSPISTNSETESTKLSNKRQKRSRKKNSNFARTKNASTYSPPLIIGSNTSTDPSLLPAQQIAKLEDGRPLLGATKIDQLMLVIQARDKGVTNSIQQAPDGSILTSVDKLNSILPAPMSLVGRVMKALLKKAQTDENDPKKKKEKTQKCPYCLKNFTHTTHLEVHIRSHIGYKPYECSYCHKKFTQGGNLRTHLRLHTGEKPFKCDICQRSFSRKGNLEAHKLTHEHLKPYECKLDGCDKFFTQLGNLKSHQNKFHLETLTRLTHKLAELSGPALDNLPQSEKDLLMYFKGLYKNSNRGIRGRGKKVTDENGSGNGTNNNGMGNNLSPSFVNPQMPSSVGINQSQGQNQNQNQKQSQSQPVMHSMLAPLLNNAVGTNSVVGGGQPPFQPRIMLPHKQQQQQQQQQQLQQHLQQLQQQSETQTQSNPSQQLPLMLVMMNNMLDNTGIFQN</sequence>
<evidence type="ECO:0000256" key="2">
    <source>
        <dbReference type="ARBA" id="ARBA00022723"/>
    </source>
</evidence>
<dbReference type="GO" id="GO:0045893">
    <property type="term" value="P:positive regulation of DNA-templated transcription"/>
    <property type="evidence" value="ECO:0007669"/>
    <property type="project" value="UniProtKB-ARBA"/>
</dbReference>
<dbReference type="FunFam" id="3.30.160.60:FF:002343">
    <property type="entry name" value="Zinc finger protein 33A"/>
    <property type="match status" value="1"/>
</dbReference>
<dbReference type="PANTHER" id="PTHR16515">
    <property type="entry name" value="PR DOMAIN ZINC FINGER PROTEIN"/>
    <property type="match status" value="1"/>
</dbReference>
<feature type="compositionally biased region" description="Polar residues" evidence="8">
    <location>
        <begin position="531"/>
        <end position="545"/>
    </location>
</feature>
<dbReference type="GeneID" id="66117242"/>
<evidence type="ECO:0000256" key="1">
    <source>
        <dbReference type="ARBA" id="ARBA00004123"/>
    </source>
</evidence>
<feature type="domain" description="C2H2-type" evidence="9">
    <location>
        <begin position="753"/>
        <end position="780"/>
    </location>
</feature>
<feature type="region of interest" description="Disordered" evidence="8">
    <location>
        <begin position="433"/>
        <end position="545"/>
    </location>
</feature>
<feature type="compositionally biased region" description="Polar residues" evidence="8">
    <location>
        <begin position="457"/>
        <end position="467"/>
    </location>
</feature>
<dbReference type="FunFam" id="3.30.160.60:FF:001732">
    <property type="entry name" value="Zgc:162936"/>
    <property type="match status" value="1"/>
</dbReference>
<reference evidence="10" key="1">
    <citation type="submission" date="2021-03" db="EMBL/GenBank/DDBJ databases">
        <authorList>
            <person name="Palmer J.M."/>
        </authorList>
    </citation>
    <scope>NUCLEOTIDE SEQUENCE</scope>
    <source>
        <strain evidence="10">ARV_011</strain>
    </source>
</reference>
<dbReference type="AlphaFoldDB" id="A0A9P7VCS7"/>
<evidence type="ECO:0000256" key="3">
    <source>
        <dbReference type="ARBA" id="ARBA00022737"/>
    </source>
</evidence>
<feature type="compositionally biased region" description="Low complexity" evidence="8">
    <location>
        <begin position="948"/>
        <end position="965"/>
    </location>
</feature>
<feature type="compositionally biased region" description="Low complexity" evidence="8">
    <location>
        <begin position="217"/>
        <end position="232"/>
    </location>
</feature>
<dbReference type="InterPro" id="IPR036236">
    <property type="entry name" value="Znf_C2H2_sf"/>
</dbReference>
<keyword evidence="2" id="KW-0479">Metal-binding</keyword>
<feature type="compositionally biased region" description="Basic and acidic residues" evidence="8">
    <location>
        <begin position="447"/>
        <end position="456"/>
    </location>
</feature>
<dbReference type="EMBL" id="JAHMUF010000004">
    <property type="protein sequence ID" value="KAG7195340.1"/>
    <property type="molecule type" value="Genomic_DNA"/>
</dbReference>
<feature type="compositionally biased region" description="Low complexity" evidence="8">
    <location>
        <begin position="516"/>
        <end position="530"/>
    </location>
</feature>
<feature type="region of interest" description="Disordered" evidence="8">
    <location>
        <begin position="217"/>
        <end position="254"/>
    </location>
</feature>
<feature type="compositionally biased region" description="Basic residues" evidence="8">
    <location>
        <begin position="623"/>
        <end position="634"/>
    </location>
</feature>
<name>A0A9P7VCS7_9ASCO</name>
<keyword evidence="3" id="KW-0677">Repeat</keyword>
<feature type="region of interest" description="Disordered" evidence="8">
    <location>
        <begin position="592"/>
        <end position="658"/>
    </location>
</feature>
<feature type="region of interest" description="Disordered" evidence="8">
    <location>
        <begin position="1"/>
        <end position="60"/>
    </location>
</feature>
<dbReference type="Gene3D" id="3.30.160.60">
    <property type="entry name" value="Classic Zinc Finger"/>
    <property type="match status" value="4"/>
</dbReference>
<dbReference type="SUPFAM" id="SSF57667">
    <property type="entry name" value="beta-beta-alpha zinc fingers"/>
    <property type="match status" value="2"/>
</dbReference>
<proteinExistence type="predicted"/>
<evidence type="ECO:0000256" key="5">
    <source>
        <dbReference type="ARBA" id="ARBA00022833"/>
    </source>
</evidence>
<dbReference type="OrthoDB" id="427030at2759"/>
<evidence type="ECO:0000259" key="9">
    <source>
        <dbReference type="PROSITE" id="PS50157"/>
    </source>
</evidence>
<comment type="subcellular location">
    <subcellularLocation>
        <location evidence="1">Nucleus</location>
    </subcellularLocation>
</comment>
<keyword evidence="4 7" id="KW-0863">Zinc-finger</keyword>
<protein>
    <recommendedName>
        <fullName evidence="9">C2H2-type domain-containing protein</fullName>
    </recommendedName>
</protein>
<feature type="compositionally biased region" description="Polar residues" evidence="8">
    <location>
        <begin position="506"/>
        <end position="515"/>
    </location>
</feature>
<organism evidence="10 11">
    <name type="scientific">Scheffersomyces spartinae</name>
    <dbReference type="NCBI Taxonomy" id="45513"/>
    <lineage>
        <taxon>Eukaryota</taxon>
        <taxon>Fungi</taxon>
        <taxon>Dikarya</taxon>
        <taxon>Ascomycota</taxon>
        <taxon>Saccharomycotina</taxon>
        <taxon>Pichiomycetes</taxon>
        <taxon>Debaryomycetaceae</taxon>
        <taxon>Scheffersomyces</taxon>
    </lineage>
</organism>
<evidence type="ECO:0000256" key="8">
    <source>
        <dbReference type="SAM" id="MobiDB-lite"/>
    </source>
</evidence>
<feature type="domain" description="C2H2-type" evidence="9">
    <location>
        <begin position="809"/>
        <end position="836"/>
    </location>
</feature>
<dbReference type="InterPro" id="IPR050331">
    <property type="entry name" value="Zinc_finger"/>
</dbReference>
<gene>
    <name evidence="10" type="ORF">KQ657_003868</name>
</gene>
<feature type="region of interest" description="Disordered" evidence="8">
    <location>
        <begin position="905"/>
        <end position="966"/>
    </location>
</feature>
<evidence type="ECO:0000256" key="4">
    <source>
        <dbReference type="ARBA" id="ARBA00022771"/>
    </source>
</evidence>
<accession>A0A9P7VCS7</accession>